<reference evidence="1 2" key="1">
    <citation type="submission" date="2022-06" db="EMBL/GenBank/DDBJ databases">
        <title>Genomic Encyclopedia of Archaeal and Bacterial Type Strains, Phase II (KMG-II): from individual species to whole genera.</title>
        <authorList>
            <person name="Goeker M."/>
        </authorList>
    </citation>
    <scope>NUCLEOTIDE SEQUENCE [LARGE SCALE GENOMIC DNA]</scope>
    <source>
        <strain evidence="1 2">DSM 44255</strain>
    </source>
</reference>
<accession>A0ABT1I9D6</accession>
<gene>
    <name evidence="1" type="ORF">LV75_001737</name>
</gene>
<dbReference type="EMBL" id="JAMTCO010000004">
    <property type="protein sequence ID" value="MCP2269249.1"/>
    <property type="molecule type" value="Genomic_DNA"/>
</dbReference>
<organism evidence="1 2">
    <name type="scientific">Actinokineospora diospyrosa</name>
    <dbReference type="NCBI Taxonomy" id="103728"/>
    <lineage>
        <taxon>Bacteria</taxon>
        <taxon>Bacillati</taxon>
        <taxon>Actinomycetota</taxon>
        <taxon>Actinomycetes</taxon>
        <taxon>Pseudonocardiales</taxon>
        <taxon>Pseudonocardiaceae</taxon>
        <taxon>Actinokineospora</taxon>
    </lineage>
</organism>
<evidence type="ECO:0000313" key="1">
    <source>
        <dbReference type="EMBL" id="MCP2269249.1"/>
    </source>
</evidence>
<dbReference type="Proteomes" id="UP001205185">
    <property type="component" value="Unassembled WGS sequence"/>
</dbReference>
<protein>
    <submittedName>
        <fullName evidence="1">Uncharacterized protein</fullName>
    </submittedName>
</protein>
<comment type="caution">
    <text evidence="1">The sequence shown here is derived from an EMBL/GenBank/DDBJ whole genome shotgun (WGS) entry which is preliminary data.</text>
</comment>
<proteinExistence type="predicted"/>
<keyword evidence="2" id="KW-1185">Reference proteome</keyword>
<name>A0ABT1I9D6_9PSEU</name>
<sequence>MLVAREVVAGLIALEAGPVELCGLHATKVAKASTLTIGLLRHDRAIRADMDAPLFFAVLPSATP</sequence>
<evidence type="ECO:0000313" key="2">
    <source>
        <dbReference type="Proteomes" id="UP001205185"/>
    </source>
</evidence>